<dbReference type="OrthoDB" id="135775at2"/>
<organism evidence="2 3">
    <name type="scientific">Candidatus Chloroploca asiatica</name>
    <dbReference type="NCBI Taxonomy" id="1506545"/>
    <lineage>
        <taxon>Bacteria</taxon>
        <taxon>Bacillati</taxon>
        <taxon>Chloroflexota</taxon>
        <taxon>Chloroflexia</taxon>
        <taxon>Chloroflexales</taxon>
        <taxon>Chloroflexineae</taxon>
        <taxon>Oscillochloridaceae</taxon>
        <taxon>Candidatus Chloroploca</taxon>
    </lineage>
</organism>
<keyword evidence="1" id="KW-0732">Signal</keyword>
<accession>A0A2H3KHP3</accession>
<dbReference type="InterPro" id="IPR036698">
    <property type="entry name" value="TM1070-like_sf"/>
</dbReference>
<dbReference type="Gene3D" id="3.40.80.10">
    <property type="entry name" value="Peptidoglycan recognition protein-like"/>
    <property type="match status" value="1"/>
</dbReference>
<dbReference type="AlphaFoldDB" id="A0A2H3KHP3"/>
<dbReference type="PANTHER" id="PTHR11022:SF41">
    <property type="entry name" value="PEPTIDOGLYCAN-RECOGNITION PROTEIN LC-RELATED"/>
    <property type="match status" value="1"/>
</dbReference>
<protein>
    <submittedName>
        <fullName evidence="2">N-acetylmuramoyl-L-alanine amidase</fullName>
    </submittedName>
</protein>
<dbReference type="InterPro" id="IPR015510">
    <property type="entry name" value="PGRP"/>
</dbReference>
<comment type="caution">
    <text evidence="2">The sequence shown here is derived from an EMBL/GenBank/DDBJ whole genome shotgun (WGS) entry which is preliminary data.</text>
</comment>
<sequence length="805" mass="85390">MSQRSPALFVSFIVLAVVCASFALLPAAAQQQGPQTNLAALTLTTVTDWEAGVAEGALVTNNAGGEVRLADEQREGSFVSLPFVTDFAFNAVGASWQAEVPEGTGLVVEVRVRDRDDDAEAVWGAWQPLSAIDATTASSDDEGAFVTPAVLAVPATSQALQVRVSFTSEVERASAVLEALTLTYLSTAPPEPIFATGLPRRPLLAGGKTLTPRPAVIPRTDWRGRAEAAQPLRRTPRGLVLHQIDAEVSAATSLDMVRALASYQLDVLGWEDLSYHYVLDPEGNLFEGRLGGPTSLVTRMAAGGDAVHIGVLVPRGGALSPTAQGVLINLMAWLGEAYGIDPTGTHRVTGDAAATDRSNIAGFDTLSNAAPERTSSLDALVPQLRLLTDQSTVRARWYFAEGNVAEYSQRLALFNPTEAETEATVTLVRPGDTPVTSIVRIPANARADLTVNTLLDNALALPAIVESSAPILVERSMSLTTDIDGGPGITELSRVWYFAEGSTEGTQRTFLLLFNPNPVNVQATLIYMQRDGATFAQDVQIAAQSRLVIAVNDITLPDGSLPLLGKNFGVQIVASQPLAAERTMRFGENSSGLHTGRGIATLARRWYFAEGTTQGDFQMHLLVLNPNLQPANVTATFMGPEGEAEVRQFAVPPRTQLAINANAIIPDLGVSSMVTADRPVAVERSLRFNNDAAGTIGTGATAPALRWAFVDGRTSDVTYYLCVSNPDRLPTTVTIDFSFGDGAIGSQSIVVPAGARYTMAVHEIYPDENIVSAIVRSTRPIIAERSLFPGGGVRGGSTNLGIPMP</sequence>
<dbReference type="CDD" id="cd06583">
    <property type="entry name" value="PGRP"/>
    <property type="match status" value="1"/>
</dbReference>
<reference evidence="2 3" key="1">
    <citation type="submission" date="2016-05" db="EMBL/GenBank/DDBJ databases">
        <authorList>
            <person name="Lavstsen T."/>
            <person name="Jespersen J.S."/>
        </authorList>
    </citation>
    <scope>NUCLEOTIDE SEQUENCE [LARGE SCALE GENOMIC DNA]</scope>
    <source>
        <strain evidence="2 3">B7-9</strain>
    </source>
</reference>
<keyword evidence="3" id="KW-1185">Reference proteome</keyword>
<feature type="signal peptide" evidence="1">
    <location>
        <begin position="1"/>
        <end position="29"/>
    </location>
</feature>
<name>A0A2H3KHP3_9CHLR</name>
<dbReference type="InterPro" id="IPR002502">
    <property type="entry name" value="Amidase_domain"/>
</dbReference>
<proteinExistence type="predicted"/>
<dbReference type="GO" id="GO:0008745">
    <property type="term" value="F:N-acetylmuramoyl-L-alanine amidase activity"/>
    <property type="evidence" value="ECO:0007669"/>
    <property type="project" value="InterPro"/>
</dbReference>
<feature type="chain" id="PRO_5013561248" evidence="1">
    <location>
        <begin position="30"/>
        <end position="805"/>
    </location>
</feature>
<evidence type="ECO:0000313" key="3">
    <source>
        <dbReference type="Proteomes" id="UP000220922"/>
    </source>
</evidence>
<dbReference type="SUPFAM" id="SSF55846">
    <property type="entry name" value="N-acetylmuramoyl-L-alanine amidase-like"/>
    <property type="match status" value="1"/>
</dbReference>
<dbReference type="InterPro" id="IPR036505">
    <property type="entry name" value="Amidase/PGRP_sf"/>
</dbReference>
<dbReference type="RefSeq" id="WP_097655320.1">
    <property type="nucleotide sequence ID" value="NZ_LYXE01000188.1"/>
</dbReference>
<evidence type="ECO:0000313" key="2">
    <source>
        <dbReference type="EMBL" id="PDV96598.1"/>
    </source>
</evidence>
<gene>
    <name evidence="2" type="ORF">A9Q02_06485</name>
</gene>
<dbReference type="Proteomes" id="UP000220922">
    <property type="component" value="Unassembled WGS sequence"/>
</dbReference>
<dbReference type="GO" id="GO:0009253">
    <property type="term" value="P:peptidoglycan catabolic process"/>
    <property type="evidence" value="ECO:0007669"/>
    <property type="project" value="InterPro"/>
</dbReference>
<dbReference type="Gene3D" id="2.60.290.11">
    <property type="entry name" value="TM1070-like"/>
    <property type="match status" value="4"/>
</dbReference>
<dbReference type="PANTHER" id="PTHR11022">
    <property type="entry name" value="PEPTIDOGLYCAN RECOGNITION PROTEIN"/>
    <property type="match status" value="1"/>
</dbReference>
<evidence type="ECO:0000256" key="1">
    <source>
        <dbReference type="SAM" id="SignalP"/>
    </source>
</evidence>
<dbReference type="EMBL" id="LYXE01000188">
    <property type="protein sequence ID" value="PDV96598.1"/>
    <property type="molecule type" value="Genomic_DNA"/>
</dbReference>